<dbReference type="SUPFAM" id="SSF55729">
    <property type="entry name" value="Acyl-CoA N-acyltransferases (Nat)"/>
    <property type="match status" value="1"/>
</dbReference>
<dbReference type="Gene3D" id="3.40.630.30">
    <property type="match status" value="1"/>
</dbReference>
<evidence type="ECO:0000259" key="1">
    <source>
        <dbReference type="PROSITE" id="PS51186"/>
    </source>
</evidence>
<accession>A0A4Y8QAL4</accession>
<comment type="caution">
    <text evidence="2">The sequence shown here is derived from an EMBL/GenBank/DDBJ whole genome shotgun (WGS) entry which is preliminary data.</text>
</comment>
<keyword evidence="3" id="KW-1185">Reference proteome</keyword>
<dbReference type="Proteomes" id="UP000298246">
    <property type="component" value="Unassembled WGS sequence"/>
</dbReference>
<dbReference type="CDD" id="cd04301">
    <property type="entry name" value="NAT_SF"/>
    <property type="match status" value="1"/>
</dbReference>
<evidence type="ECO:0000313" key="2">
    <source>
        <dbReference type="EMBL" id="TFE90890.1"/>
    </source>
</evidence>
<sequence length="175" mass="20284">MLLKPIWQTEKLLITDIALEEIHDLQHLYETSSNLLHWDGREPDPAYVNQCYHVGDLPPDGLKENYKLQAIKRGKELVGFISLYHGYPHADTAYLSFLCMGNHFKGRGYGREVVQQLVSELQALHFKEIRINVSLKNWQALRFWIQNGFTKLNGMYGDREYSKEATGSLELCRSI</sequence>
<proteinExistence type="predicted"/>
<dbReference type="EMBL" id="MYFO01000003">
    <property type="protein sequence ID" value="TFE90890.1"/>
    <property type="molecule type" value="Genomic_DNA"/>
</dbReference>
<protein>
    <recommendedName>
        <fullName evidence="1">N-acetyltransferase domain-containing protein</fullName>
    </recommendedName>
</protein>
<name>A0A4Y8QAL4_9BACL</name>
<dbReference type="InterPro" id="IPR000182">
    <property type="entry name" value="GNAT_dom"/>
</dbReference>
<evidence type="ECO:0000313" key="3">
    <source>
        <dbReference type="Proteomes" id="UP000298246"/>
    </source>
</evidence>
<reference evidence="2 3" key="1">
    <citation type="submission" date="2017-03" db="EMBL/GenBank/DDBJ databases">
        <title>Isolation of Levoglucosan Utilizing Bacteria.</title>
        <authorList>
            <person name="Arya A.S."/>
        </authorList>
    </citation>
    <scope>NUCLEOTIDE SEQUENCE [LARGE SCALE GENOMIC DNA]</scope>
    <source>
        <strain evidence="2 3">MEC069</strain>
    </source>
</reference>
<dbReference type="GO" id="GO:0016747">
    <property type="term" value="F:acyltransferase activity, transferring groups other than amino-acyl groups"/>
    <property type="evidence" value="ECO:0007669"/>
    <property type="project" value="InterPro"/>
</dbReference>
<dbReference type="Pfam" id="PF00583">
    <property type="entry name" value="Acetyltransf_1"/>
    <property type="match status" value="1"/>
</dbReference>
<dbReference type="RefSeq" id="WP_134749754.1">
    <property type="nucleotide sequence ID" value="NZ_MYFO02000007.1"/>
</dbReference>
<gene>
    <name evidence="2" type="ORF">B5M42_03425</name>
</gene>
<dbReference type="OrthoDB" id="9782266at2"/>
<feature type="domain" description="N-acetyltransferase" evidence="1">
    <location>
        <begin position="15"/>
        <end position="166"/>
    </location>
</feature>
<dbReference type="AlphaFoldDB" id="A0A4Y8QAL4"/>
<dbReference type="InterPro" id="IPR016181">
    <property type="entry name" value="Acyl_CoA_acyltransferase"/>
</dbReference>
<dbReference type="PROSITE" id="PS51186">
    <property type="entry name" value="GNAT"/>
    <property type="match status" value="1"/>
</dbReference>
<organism evidence="2 3">
    <name type="scientific">Paenibacillus athensensis</name>
    <dbReference type="NCBI Taxonomy" id="1967502"/>
    <lineage>
        <taxon>Bacteria</taxon>
        <taxon>Bacillati</taxon>
        <taxon>Bacillota</taxon>
        <taxon>Bacilli</taxon>
        <taxon>Bacillales</taxon>
        <taxon>Paenibacillaceae</taxon>
        <taxon>Paenibacillus</taxon>
    </lineage>
</organism>